<proteinExistence type="predicted"/>
<reference evidence="2" key="1">
    <citation type="journal article" date="2019" name="Int. J. Syst. Evol. Microbiol.">
        <title>The Global Catalogue of Microorganisms (GCM) 10K type strain sequencing project: providing services to taxonomists for standard genome sequencing and annotation.</title>
        <authorList>
            <consortium name="The Broad Institute Genomics Platform"/>
            <consortium name="The Broad Institute Genome Sequencing Center for Infectious Disease"/>
            <person name="Wu L."/>
            <person name="Ma J."/>
        </authorList>
    </citation>
    <scope>NUCLEOTIDE SEQUENCE [LARGE SCALE GENOMIC DNA]</scope>
    <source>
        <strain evidence="2">NBRC 112502</strain>
    </source>
</reference>
<organism evidence="1 2">
    <name type="scientific">Acidocella aquatica</name>
    <dbReference type="NCBI Taxonomy" id="1922313"/>
    <lineage>
        <taxon>Bacteria</taxon>
        <taxon>Pseudomonadati</taxon>
        <taxon>Pseudomonadota</taxon>
        <taxon>Alphaproteobacteria</taxon>
        <taxon>Acetobacterales</taxon>
        <taxon>Acidocellaceae</taxon>
        <taxon>Acidocella</taxon>
    </lineage>
</organism>
<keyword evidence="2" id="KW-1185">Reference proteome</keyword>
<dbReference type="Pfam" id="PF06980">
    <property type="entry name" value="DUF1302"/>
    <property type="match status" value="1"/>
</dbReference>
<name>A0ABQ6AAF6_9PROT</name>
<accession>A0ABQ6AAF6</accession>
<sequence length="533" mass="57583">MGALLAAAPHQAHALNLYNGLNYGNNLEIDLSTTLSYTPIWRVQSPSQRLIGFGNANGSEGDLNFRHGLVSNQFEILPVLDIKDGNYGAHFSAEGYVNTSYLGTNQNNQPQTLNPISLGKSTDFTSATRNVDGLNARVLDAFVYGTERFGAGDQQSFTLKVGRQTLLWGQSLFLTNNGIAAGMAPIDIITANDNPNAQTQQIIEPVGQVVATYQPNPIVTLQAYYQFEWAHDYFQGVGAYFNTTDVLDKGGQSLILGPGFRVLRSKDLSPEHQNGQFGASLQLTLGNYDVGFYGLRYDSKAPTIYLPYVVYPGIGAVPTSYRLVYPRDIWMEGASVSTTIGPANVAAETSFRQHMNLATGANFATPANNANSNPAYPTGDTWAAQVSALYVSPPIPFDPGGVSVDGEVGMNHVLKVTANSAAIDSYANHSVTRSSTAAQLQMVVTPSYYDVIPNLQLTFPIGLAYNFYGRSMVDPTENNGTGSVNVGVTATYRVTWIASITYNDYIGAANPLMQGEPASADRSYVMLNFQHTF</sequence>
<gene>
    <name evidence="1" type="primary">gbt</name>
    <name evidence="1" type="ORF">GCM10010909_30660</name>
</gene>
<comment type="caution">
    <text evidence="1">The sequence shown here is derived from an EMBL/GenBank/DDBJ whole genome shotgun (WGS) entry which is preliminary data.</text>
</comment>
<dbReference type="InterPro" id="IPR010727">
    <property type="entry name" value="DUF1302"/>
</dbReference>
<dbReference type="Proteomes" id="UP001156641">
    <property type="component" value="Unassembled WGS sequence"/>
</dbReference>
<protein>
    <submittedName>
        <fullName evidence="1">Glycine/betaine transmethylase</fullName>
    </submittedName>
</protein>
<dbReference type="EMBL" id="BSOS01000088">
    <property type="protein sequence ID" value="GLR68385.1"/>
    <property type="molecule type" value="Genomic_DNA"/>
</dbReference>
<evidence type="ECO:0000313" key="1">
    <source>
        <dbReference type="EMBL" id="GLR68385.1"/>
    </source>
</evidence>
<evidence type="ECO:0000313" key="2">
    <source>
        <dbReference type="Proteomes" id="UP001156641"/>
    </source>
</evidence>